<dbReference type="InterPro" id="IPR015424">
    <property type="entry name" value="PyrdxlP-dep_Trfase"/>
</dbReference>
<proteinExistence type="predicted"/>
<keyword evidence="5" id="KW-1185">Reference proteome</keyword>
<dbReference type="InterPro" id="IPR015422">
    <property type="entry name" value="PyrdxlP-dep_Trfase_small"/>
</dbReference>
<accession>A0ABR8XD22</accession>
<sequence>MKENIVYLDNSATTKPLKEVLNTFIQVNESFYANPASIHEAGVEANTLLDRARSQIANILHTKEQLVLFTAGGTESNNFAIFGVSKANTHIGKHIITTEIEHPSILEGVKSLQKDGYEVDYLSVDENGVISLTELREKLRKDTVFVSIMHVNNEMGAIQPIEEAAKIIHENSRAVFHVDAVQSFGKLPTQFNGEAGPDILSISGHKIHGLKGSGVIAFRKKMNIIPLLVGGGQESGLRSGTVAVPQAVALAKAARMVTENMEQSMKKYRTWFNDLYEFLTGYGENIHLLSTKSGAAHILSFSVKDLKGEILINALQSRGIIVSTSSACSSKQKTTSHVVDSLKVHANYKKGVIRLSFGLFNTDNDIEAFKKAFTAVMDELKGDNK</sequence>
<dbReference type="PANTHER" id="PTHR11601">
    <property type="entry name" value="CYSTEINE DESULFURYLASE FAMILY MEMBER"/>
    <property type="match status" value="1"/>
</dbReference>
<dbReference type="Gene3D" id="1.10.260.50">
    <property type="match status" value="1"/>
</dbReference>
<dbReference type="PANTHER" id="PTHR11601:SF50">
    <property type="entry name" value="CYSTEINE DESULFURASE ISCS 2-RELATED"/>
    <property type="match status" value="1"/>
</dbReference>
<gene>
    <name evidence="4" type="ORF">H9636_10685</name>
</gene>
<dbReference type="PIRSF" id="PIRSF005572">
    <property type="entry name" value="NifS"/>
    <property type="match status" value="1"/>
</dbReference>
<dbReference type="InterPro" id="IPR000192">
    <property type="entry name" value="Aminotrans_V_dom"/>
</dbReference>
<dbReference type="Proteomes" id="UP000640930">
    <property type="component" value="Unassembled WGS sequence"/>
</dbReference>
<dbReference type="InterPro" id="IPR016454">
    <property type="entry name" value="Cysteine_dSase"/>
</dbReference>
<dbReference type="Pfam" id="PF00266">
    <property type="entry name" value="Aminotran_5"/>
    <property type="match status" value="1"/>
</dbReference>
<evidence type="ECO:0000313" key="4">
    <source>
        <dbReference type="EMBL" id="MBD8027119.1"/>
    </source>
</evidence>
<organism evidence="4 5">
    <name type="scientific">Ureibacillus galli</name>
    <dbReference type="NCBI Taxonomy" id="2762222"/>
    <lineage>
        <taxon>Bacteria</taxon>
        <taxon>Bacillati</taxon>
        <taxon>Bacillota</taxon>
        <taxon>Bacilli</taxon>
        <taxon>Bacillales</taxon>
        <taxon>Caryophanaceae</taxon>
        <taxon>Ureibacillus</taxon>
    </lineage>
</organism>
<evidence type="ECO:0000259" key="3">
    <source>
        <dbReference type="Pfam" id="PF00266"/>
    </source>
</evidence>
<dbReference type="Gene3D" id="3.40.640.10">
    <property type="entry name" value="Type I PLP-dependent aspartate aminotransferase-like (Major domain)"/>
    <property type="match status" value="1"/>
</dbReference>
<evidence type="ECO:0000256" key="1">
    <source>
        <dbReference type="ARBA" id="ARBA00001933"/>
    </source>
</evidence>
<name>A0ABR8XD22_9BACL</name>
<reference evidence="4 5" key="1">
    <citation type="submission" date="2020-08" db="EMBL/GenBank/DDBJ databases">
        <title>A Genomic Blueprint of the Chicken Gut Microbiome.</title>
        <authorList>
            <person name="Gilroy R."/>
            <person name="Ravi A."/>
            <person name="Getino M."/>
            <person name="Pursley I."/>
            <person name="Horton D.L."/>
            <person name="Alikhan N.-F."/>
            <person name="Baker D."/>
            <person name="Gharbi K."/>
            <person name="Hall N."/>
            <person name="Watson M."/>
            <person name="Adriaenssens E.M."/>
            <person name="Foster-Nyarko E."/>
            <person name="Jarju S."/>
            <person name="Secka A."/>
            <person name="Antonio M."/>
            <person name="Oren A."/>
            <person name="Chaudhuri R."/>
            <person name="La Ragione R.M."/>
            <person name="Hildebrand F."/>
            <person name="Pallen M.J."/>
        </authorList>
    </citation>
    <scope>NUCLEOTIDE SEQUENCE [LARGE SCALE GENOMIC DNA]</scope>
    <source>
        <strain evidence="4 5">Re31</strain>
    </source>
</reference>
<dbReference type="Gene3D" id="3.90.1150.10">
    <property type="entry name" value="Aspartate Aminotransferase, domain 1"/>
    <property type="match status" value="1"/>
</dbReference>
<evidence type="ECO:0000313" key="5">
    <source>
        <dbReference type="Proteomes" id="UP000640930"/>
    </source>
</evidence>
<comment type="caution">
    <text evidence="4">The sequence shown here is derived from an EMBL/GenBank/DDBJ whole genome shotgun (WGS) entry which is preliminary data.</text>
</comment>
<evidence type="ECO:0000256" key="2">
    <source>
        <dbReference type="ARBA" id="ARBA00022898"/>
    </source>
</evidence>
<protein>
    <submittedName>
        <fullName evidence="4">Cysteine desulfurase</fullName>
    </submittedName>
</protein>
<dbReference type="EMBL" id="JACSQA010000014">
    <property type="protein sequence ID" value="MBD8027119.1"/>
    <property type="molecule type" value="Genomic_DNA"/>
</dbReference>
<feature type="domain" description="Aminotransferase class V" evidence="3">
    <location>
        <begin position="6"/>
        <end position="369"/>
    </location>
</feature>
<dbReference type="SUPFAM" id="SSF53383">
    <property type="entry name" value="PLP-dependent transferases"/>
    <property type="match status" value="1"/>
</dbReference>
<keyword evidence="2" id="KW-0663">Pyridoxal phosphate</keyword>
<dbReference type="InterPro" id="IPR015421">
    <property type="entry name" value="PyrdxlP-dep_Trfase_major"/>
</dbReference>
<comment type="cofactor">
    <cofactor evidence="1">
        <name>pyridoxal 5'-phosphate</name>
        <dbReference type="ChEBI" id="CHEBI:597326"/>
    </cofactor>
</comment>
<dbReference type="RefSeq" id="WP_191707593.1">
    <property type="nucleotide sequence ID" value="NZ_JACSQA010000014.1"/>
</dbReference>